<organism evidence="1">
    <name type="scientific">uncultured Caudovirales phage</name>
    <dbReference type="NCBI Taxonomy" id="2100421"/>
    <lineage>
        <taxon>Viruses</taxon>
        <taxon>Duplodnaviria</taxon>
        <taxon>Heunggongvirae</taxon>
        <taxon>Uroviricota</taxon>
        <taxon>Caudoviricetes</taxon>
        <taxon>Peduoviridae</taxon>
        <taxon>Maltschvirus</taxon>
        <taxon>Maltschvirus maltsch</taxon>
    </lineage>
</organism>
<protein>
    <submittedName>
        <fullName evidence="1">Uncharacterized protein</fullName>
    </submittedName>
</protein>
<evidence type="ECO:0000313" key="1">
    <source>
        <dbReference type="EMBL" id="CAB4157451.1"/>
    </source>
</evidence>
<proteinExistence type="predicted"/>
<name>A0A6J5NJ25_9CAUD</name>
<dbReference type="EMBL" id="LR796664">
    <property type="protein sequence ID" value="CAB4157451.1"/>
    <property type="molecule type" value="Genomic_DNA"/>
</dbReference>
<sequence>MSKPFDAALYEDDDDAKFLVIKWLESRGHVVFVNPDQYGIDLLGRWRDRDYAWEVEVKHNWRGFDFPFDSVHYSVRKRKFIDPEARTYFVTLNHERTRLLAVSGKDVMEARIIQKSTIYTQDEWFMEIPIRRAIFIDLKEEGL</sequence>
<gene>
    <name evidence="1" type="ORF">UFOVP689_24</name>
</gene>
<reference evidence="1" key="1">
    <citation type="submission" date="2020-04" db="EMBL/GenBank/DDBJ databases">
        <authorList>
            <person name="Chiriac C."/>
            <person name="Salcher M."/>
            <person name="Ghai R."/>
            <person name="Kavagutti S V."/>
        </authorList>
    </citation>
    <scope>NUCLEOTIDE SEQUENCE</scope>
</reference>
<accession>A0A6J5NJ25</accession>